<dbReference type="OrthoDB" id="84794at2157"/>
<dbReference type="RefSeq" id="WP_012107521.1">
    <property type="nucleotide sequence ID" value="NC_009712.1"/>
</dbReference>
<dbReference type="EMBL" id="CP000780">
    <property type="protein sequence ID" value="ABS56466.1"/>
    <property type="molecule type" value="Genomic_DNA"/>
</dbReference>
<dbReference type="SUPFAM" id="SSF110993">
    <property type="entry name" value="eIF-2-alpha, C-terminal domain"/>
    <property type="match status" value="1"/>
</dbReference>
<dbReference type="InterPro" id="IPR011488">
    <property type="entry name" value="TIF_2_asu"/>
</dbReference>
<dbReference type="InterPro" id="IPR024055">
    <property type="entry name" value="TIF2_asu_C"/>
</dbReference>
<dbReference type="Pfam" id="PF00575">
    <property type="entry name" value="S1"/>
    <property type="match status" value="1"/>
</dbReference>
<comment type="similarity">
    <text evidence="2">Belongs to the eIF-2-alpha family.</text>
</comment>
<dbReference type="CDD" id="cd04452">
    <property type="entry name" value="S1_IF2_alpha"/>
    <property type="match status" value="1"/>
</dbReference>
<protein>
    <recommendedName>
        <fullName evidence="4">Translation initiation factor 2 subunit alpha</fullName>
    </recommendedName>
    <alternativeName>
        <fullName evidence="8">aIF2-alpha</fullName>
    </alternativeName>
    <alternativeName>
        <fullName evidence="9">eIF-2-alpha</fullName>
    </alternativeName>
</protein>
<dbReference type="GeneID" id="5412106"/>
<evidence type="ECO:0000256" key="6">
    <source>
        <dbReference type="ARBA" id="ARBA00022884"/>
    </source>
</evidence>
<reference evidence="12" key="1">
    <citation type="journal article" date="2015" name="Microbiology">
        <title>Genome of Methanoregula boonei 6A8 reveals adaptations to oligotrophic peatland environments.</title>
        <authorList>
            <person name="Braeuer S."/>
            <person name="Cadillo-Quiroz H."/>
            <person name="Kyrpides N."/>
            <person name="Woyke T."/>
            <person name="Goodwin L."/>
            <person name="Detter C."/>
            <person name="Podell S."/>
            <person name="Yavitt J.B."/>
            <person name="Zinder S.H."/>
        </authorList>
    </citation>
    <scope>NUCLEOTIDE SEQUENCE [LARGE SCALE GENOMIC DNA]</scope>
    <source>
        <strain evidence="12">DSM 21154 / JCM 14090 / 6A8</strain>
    </source>
</reference>
<dbReference type="FunFam" id="3.30.70.1130:FF:000002">
    <property type="entry name" value="Translation initiation factor 2 subunit alpha"/>
    <property type="match status" value="1"/>
</dbReference>
<dbReference type="Gene3D" id="1.10.150.190">
    <property type="entry name" value="Translation initiation factor 2, subunit 1, domain 2"/>
    <property type="match status" value="1"/>
</dbReference>
<dbReference type="PANTHER" id="PTHR10602:SF0">
    <property type="entry name" value="EUKARYOTIC TRANSLATION INITIATION FACTOR 2 SUBUNIT 1"/>
    <property type="match status" value="1"/>
</dbReference>
<evidence type="ECO:0000256" key="2">
    <source>
        <dbReference type="ARBA" id="ARBA00007223"/>
    </source>
</evidence>
<evidence type="ECO:0000256" key="7">
    <source>
        <dbReference type="ARBA" id="ARBA00022917"/>
    </source>
</evidence>
<evidence type="ECO:0000256" key="9">
    <source>
        <dbReference type="ARBA" id="ARBA00033333"/>
    </source>
</evidence>
<dbReference type="NCBIfam" id="NF003064">
    <property type="entry name" value="PRK03987.1-4"/>
    <property type="match status" value="1"/>
</dbReference>
<dbReference type="eggNOG" id="arCOG04107">
    <property type="taxonomic scope" value="Archaea"/>
</dbReference>
<dbReference type="Pfam" id="PF07541">
    <property type="entry name" value="EIF_2_alpha"/>
    <property type="match status" value="1"/>
</dbReference>
<sequence>MPDREWPQEAELVVCTVENVKDFVAFVSLDEYNGRQGLIPISEIATGWIKYIRDHIREGQKIVCKVLNVDRTRGHIDLSLKDVNDHQRREKIREWKNESKARKWIGFVAEKSGEPATAIEDVILDKYGELYAVFEDVVLDSDATIRKLGLSKKASEALIHIAHESVKIPRVEVTGQLVLTSAESDGVMVIRNALKKASDAKTAGADIELLYLGAPIYRIKVTAADYKKAEKALEKAANAAIAVVEKSGGEGKLVKKPKSGKSQ</sequence>
<evidence type="ECO:0000313" key="12">
    <source>
        <dbReference type="Proteomes" id="UP000002408"/>
    </source>
</evidence>
<evidence type="ECO:0000256" key="8">
    <source>
        <dbReference type="ARBA" id="ARBA00030860"/>
    </source>
</evidence>
<keyword evidence="5 11" id="KW-0396">Initiation factor</keyword>
<evidence type="ECO:0000259" key="10">
    <source>
        <dbReference type="PROSITE" id="PS50126"/>
    </source>
</evidence>
<accession>A7I9Q5</accession>
<keyword evidence="7" id="KW-0648">Protein biosynthesis</keyword>
<evidence type="ECO:0000256" key="3">
    <source>
        <dbReference type="ARBA" id="ARBA00011243"/>
    </source>
</evidence>
<dbReference type="Proteomes" id="UP000002408">
    <property type="component" value="Chromosome"/>
</dbReference>
<dbReference type="GO" id="GO:0003743">
    <property type="term" value="F:translation initiation factor activity"/>
    <property type="evidence" value="ECO:0007669"/>
    <property type="project" value="UniProtKB-KW"/>
</dbReference>
<proteinExistence type="inferred from homology"/>
<evidence type="ECO:0000256" key="1">
    <source>
        <dbReference type="ARBA" id="ARBA00003323"/>
    </source>
</evidence>
<organism evidence="11 12">
    <name type="scientific">Methanoregula boonei (strain DSM 21154 / JCM 14090 / 6A8)</name>
    <dbReference type="NCBI Taxonomy" id="456442"/>
    <lineage>
        <taxon>Archaea</taxon>
        <taxon>Methanobacteriati</taxon>
        <taxon>Methanobacteriota</taxon>
        <taxon>Stenosarchaea group</taxon>
        <taxon>Methanomicrobia</taxon>
        <taxon>Methanomicrobiales</taxon>
        <taxon>Methanoregulaceae</taxon>
        <taxon>Methanoregula</taxon>
    </lineage>
</organism>
<gene>
    <name evidence="11" type="ordered locus">Mboo_1951</name>
</gene>
<feature type="domain" description="S1 motif" evidence="10">
    <location>
        <begin position="10"/>
        <end position="81"/>
    </location>
</feature>
<dbReference type="GO" id="GO:0043022">
    <property type="term" value="F:ribosome binding"/>
    <property type="evidence" value="ECO:0007669"/>
    <property type="project" value="TreeGrafter"/>
</dbReference>
<dbReference type="STRING" id="456442.Mboo_1951"/>
<keyword evidence="6" id="KW-0694">RNA-binding</keyword>
<comment type="function">
    <text evidence="1">eIF-2 functions in the early steps of protein synthesis by forming a ternary complex with GTP and initiator tRNA.</text>
</comment>
<dbReference type="InterPro" id="IPR044126">
    <property type="entry name" value="S1_IF2_alpha"/>
</dbReference>
<dbReference type="InterPro" id="IPR003029">
    <property type="entry name" value="S1_domain"/>
</dbReference>
<dbReference type="HOGENOM" id="CLU_033458_0_2_2"/>
<dbReference type="SUPFAM" id="SSF116742">
    <property type="entry name" value="eIF2alpha middle domain-like"/>
    <property type="match status" value="1"/>
</dbReference>
<dbReference type="Gene3D" id="2.40.50.140">
    <property type="entry name" value="Nucleic acid-binding proteins"/>
    <property type="match status" value="1"/>
</dbReference>
<dbReference type="SUPFAM" id="SSF50249">
    <property type="entry name" value="Nucleic acid-binding proteins"/>
    <property type="match status" value="1"/>
</dbReference>
<dbReference type="InterPro" id="IPR012340">
    <property type="entry name" value="NA-bd_OB-fold"/>
</dbReference>
<dbReference type="InterPro" id="IPR024054">
    <property type="entry name" value="TIF2_asu_middle_sf"/>
</dbReference>
<dbReference type="AlphaFoldDB" id="A7I9Q5"/>
<name>A7I9Q5_METB6</name>
<comment type="subunit">
    <text evidence="3">Heterotrimer composed of an alpha, a beta and a gamma chain.</text>
</comment>
<dbReference type="GO" id="GO:0003723">
    <property type="term" value="F:RNA binding"/>
    <property type="evidence" value="ECO:0007669"/>
    <property type="project" value="UniProtKB-KW"/>
</dbReference>
<evidence type="ECO:0000313" key="11">
    <source>
        <dbReference type="EMBL" id="ABS56466.1"/>
    </source>
</evidence>
<dbReference type="SMART" id="SM00316">
    <property type="entry name" value="S1"/>
    <property type="match status" value="1"/>
</dbReference>
<evidence type="ECO:0000256" key="4">
    <source>
        <dbReference type="ARBA" id="ARBA00013678"/>
    </source>
</evidence>
<evidence type="ECO:0000256" key="5">
    <source>
        <dbReference type="ARBA" id="ARBA00022540"/>
    </source>
</evidence>
<dbReference type="FunFam" id="2.40.50.140:FF:000015">
    <property type="entry name" value="Eukaryotic translation initiation factor 2 subunit alpha"/>
    <property type="match status" value="1"/>
</dbReference>
<keyword evidence="12" id="KW-1185">Reference proteome</keyword>
<dbReference type="PROSITE" id="PS50126">
    <property type="entry name" value="S1"/>
    <property type="match status" value="1"/>
</dbReference>
<dbReference type="Gene3D" id="3.30.70.1130">
    <property type="entry name" value="EIF_2_alpha"/>
    <property type="match status" value="1"/>
</dbReference>
<dbReference type="KEGG" id="mbn:Mboo_1951"/>
<dbReference type="PANTHER" id="PTHR10602">
    <property type="entry name" value="EUKARYOTIC TRANSLATION INITIATION FACTOR 2 SUBUNIT 1"/>
    <property type="match status" value="1"/>
</dbReference>